<evidence type="ECO:0000313" key="3">
    <source>
        <dbReference type="Proteomes" id="UP000032233"/>
    </source>
</evidence>
<sequence length="236" mass="27034">MADNHHRYLRETDLLDFSHPALVDLVRERKWKALSEYDKIGSIYVYVQNEIVFGFNAKDSMPASEVLRDGFGQCNTKATLFMALLRSVGIPCRLHGFTVDRVIQKGVVSGGLFYLAPKNVIHTWAEVLYQGRWLNLEGLIVDKKYLRALQARFPHVSGTFSGYGVATRNFRNPEIDWKGGDTYIQKEGVTRDYHSFDDPDAFYREHGENFTGIKALVYEHLVSKLVTKRAEKIRLG</sequence>
<organism evidence="2 3">
    <name type="scientific">Dethiosulfatarculus sandiegensis</name>
    <dbReference type="NCBI Taxonomy" id="1429043"/>
    <lineage>
        <taxon>Bacteria</taxon>
        <taxon>Pseudomonadati</taxon>
        <taxon>Thermodesulfobacteriota</taxon>
        <taxon>Desulfarculia</taxon>
        <taxon>Desulfarculales</taxon>
        <taxon>Desulfarculaceae</taxon>
        <taxon>Dethiosulfatarculus</taxon>
    </lineage>
</organism>
<dbReference type="InterPro" id="IPR002931">
    <property type="entry name" value="Transglutaminase-like"/>
</dbReference>
<dbReference type="Gene3D" id="3.10.620.30">
    <property type="match status" value="1"/>
</dbReference>
<dbReference type="PANTHER" id="PTHR33490">
    <property type="entry name" value="BLR5614 PROTEIN-RELATED"/>
    <property type="match status" value="1"/>
</dbReference>
<dbReference type="Pfam" id="PF01841">
    <property type="entry name" value="Transglut_core"/>
    <property type="match status" value="1"/>
</dbReference>
<dbReference type="InterPro" id="IPR038765">
    <property type="entry name" value="Papain-like_cys_pep_sf"/>
</dbReference>
<evidence type="ECO:0000313" key="2">
    <source>
        <dbReference type="EMBL" id="KIX13092.1"/>
    </source>
</evidence>
<dbReference type="SUPFAM" id="SSF54001">
    <property type="entry name" value="Cysteine proteinases"/>
    <property type="match status" value="1"/>
</dbReference>
<dbReference type="AlphaFoldDB" id="A0A0D2GDR8"/>
<dbReference type="PANTHER" id="PTHR33490:SF3">
    <property type="entry name" value="CONSERVED INTEGRAL MEMBRANE PROTEIN"/>
    <property type="match status" value="1"/>
</dbReference>
<dbReference type="PATRIC" id="fig|1429043.3.peg.3244"/>
<accession>A0A0D2GDR8</accession>
<keyword evidence="3" id="KW-1185">Reference proteome</keyword>
<name>A0A0D2GDR8_9BACT</name>
<dbReference type="STRING" id="1429043.X474_15330"/>
<gene>
    <name evidence="2" type="ORF">X474_15330</name>
</gene>
<dbReference type="OrthoDB" id="5438043at2"/>
<evidence type="ECO:0000259" key="1">
    <source>
        <dbReference type="SMART" id="SM00460"/>
    </source>
</evidence>
<proteinExistence type="predicted"/>
<reference evidence="2 3" key="1">
    <citation type="submission" date="2013-11" db="EMBL/GenBank/DDBJ databases">
        <title>Metagenomic analysis of a methanogenic consortium involved in long chain n-alkane degradation.</title>
        <authorList>
            <person name="Davidova I.A."/>
            <person name="Callaghan A.V."/>
            <person name="Wawrik B."/>
            <person name="Pruitt S."/>
            <person name="Marks C."/>
            <person name="Duncan K.E."/>
            <person name="Suflita J.M."/>
        </authorList>
    </citation>
    <scope>NUCLEOTIDE SEQUENCE [LARGE SCALE GENOMIC DNA]</scope>
    <source>
        <strain evidence="2 3">SPR</strain>
    </source>
</reference>
<dbReference type="Proteomes" id="UP000032233">
    <property type="component" value="Unassembled WGS sequence"/>
</dbReference>
<comment type="caution">
    <text evidence="2">The sequence shown here is derived from an EMBL/GenBank/DDBJ whole genome shotgun (WGS) entry which is preliminary data.</text>
</comment>
<dbReference type="SMART" id="SM00460">
    <property type="entry name" value="TGc"/>
    <property type="match status" value="1"/>
</dbReference>
<dbReference type="EMBL" id="AZAC01000018">
    <property type="protein sequence ID" value="KIX13092.1"/>
    <property type="molecule type" value="Genomic_DNA"/>
</dbReference>
<protein>
    <submittedName>
        <fullName evidence="2">Transglutaminase</fullName>
    </submittedName>
</protein>
<dbReference type="InParanoid" id="A0A0D2GDR8"/>
<feature type="domain" description="Transglutaminase-like" evidence="1">
    <location>
        <begin position="66"/>
        <end position="140"/>
    </location>
</feature>
<dbReference type="RefSeq" id="WP_044349717.1">
    <property type="nucleotide sequence ID" value="NZ_AZAC01000018.1"/>
</dbReference>